<feature type="transmembrane region" description="Helical" evidence="2">
    <location>
        <begin position="619"/>
        <end position="641"/>
    </location>
</feature>
<evidence type="ECO:0000256" key="1">
    <source>
        <dbReference type="SAM" id="MobiDB-lite"/>
    </source>
</evidence>
<keyword evidence="4" id="KW-1185">Reference proteome</keyword>
<feature type="transmembrane region" description="Helical" evidence="2">
    <location>
        <begin position="58"/>
        <end position="77"/>
    </location>
</feature>
<name>A0A413RMA0_9CELL</name>
<reference evidence="3 4" key="1">
    <citation type="submission" date="2018-08" db="EMBL/GenBank/DDBJ databases">
        <title>Cellulomonas rhizosphaerae sp. nov., a novel actinomycete isolated from soil.</title>
        <authorList>
            <person name="Tian Y."/>
        </authorList>
    </citation>
    <scope>NUCLEOTIDE SEQUENCE [LARGE SCALE GENOMIC DNA]</scope>
    <source>
        <strain evidence="3 4">NEAU-TCZ24</strain>
    </source>
</reference>
<dbReference type="EMBL" id="QWKP01000183">
    <property type="protein sequence ID" value="RHA41604.1"/>
    <property type="molecule type" value="Genomic_DNA"/>
</dbReference>
<evidence type="ECO:0000313" key="3">
    <source>
        <dbReference type="EMBL" id="RHA41604.1"/>
    </source>
</evidence>
<comment type="caution">
    <text evidence="3">The sequence shown here is derived from an EMBL/GenBank/DDBJ whole genome shotgun (WGS) entry which is preliminary data.</text>
</comment>
<organism evidence="3 4">
    <name type="scientific">Cellulomonas rhizosphaerae</name>
    <dbReference type="NCBI Taxonomy" id="2293719"/>
    <lineage>
        <taxon>Bacteria</taxon>
        <taxon>Bacillati</taxon>
        <taxon>Actinomycetota</taxon>
        <taxon>Actinomycetes</taxon>
        <taxon>Micrococcales</taxon>
        <taxon>Cellulomonadaceae</taxon>
        <taxon>Cellulomonas</taxon>
    </lineage>
</organism>
<feature type="transmembrane region" description="Helical" evidence="2">
    <location>
        <begin position="255"/>
        <end position="273"/>
    </location>
</feature>
<evidence type="ECO:0000313" key="4">
    <source>
        <dbReference type="Proteomes" id="UP000283374"/>
    </source>
</evidence>
<feature type="transmembrane region" description="Helical" evidence="2">
    <location>
        <begin position="471"/>
        <end position="489"/>
    </location>
</feature>
<gene>
    <name evidence="3" type="ORF">D1825_08495</name>
</gene>
<dbReference type="AlphaFoldDB" id="A0A413RMA0"/>
<feature type="transmembrane region" description="Helical" evidence="2">
    <location>
        <begin position="158"/>
        <end position="178"/>
    </location>
</feature>
<keyword evidence="2" id="KW-0812">Transmembrane</keyword>
<proteinExistence type="predicted"/>
<feature type="transmembrane region" description="Helical" evidence="2">
    <location>
        <begin position="107"/>
        <end position="126"/>
    </location>
</feature>
<feature type="region of interest" description="Disordered" evidence="1">
    <location>
        <begin position="416"/>
        <end position="446"/>
    </location>
</feature>
<feature type="transmembrane region" description="Helical" evidence="2">
    <location>
        <begin position="495"/>
        <end position="512"/>
    </location>
</feature>
<evidence type="ECO:0000256" key="2">
    <source>
        <dbReference type="SAM" id="Phobius"/>
    </source>
</evidence>
<accession>A0A413RMA0</accession>
<keyword evidence="2" id="KW-1133">Transmembrane helix</keyword>
<dbReference type="Proteomes" id="UP000283374">
    <property type="component" value="Unassembled WGS sequence"/>
</dbReference>
<feature type="transmembrane region" description="Helical" evidence="2">
    <location>
        <begin position="25"/>
        <end position="46"/>
    </location>
</feature>
<protein>
    <submittedName>
        <fullName evidence="3">Uncharacterized protein</fullName>
    </submittedName>
</protein>
<keyword evidence="2" id="KW-0472">Membrane</keyword>
<sequence length="642" mass="67312">MRSVDAHLLTTADAAAWGSRLPRSLYRVLVLVPFVVLAGLAIGGSIADTTVTVADLAARSYGVLAAVQGLVVGGLVIAAWRPDLGAWLGAALACAAASVPETATVRGWLWVVAVAFAVLSVVDAAAGARQRVVARAWGPTVVPDLDDATRVRASRWRWPALAAVTAAAAVAVFAAVLWHHDASSAAAFRADSEVAVGTVVAVEDDGFWADVEVGQTRHRVDTELAAPEVGDAVEVRFARHGDRAELTDQVFDPTGAIVLLGLASALGAGVALVEAGRRRAVRRLLVHGGVAVTVAISPRSATALLAVPVDTKDRTEPVVARLRISKADPGGLGPDGEPEEVWQEEDDEPDIKTLPDDELLRAAAALVEEPRLEVGPAVPADTTALVVGLHAYGDLPFVHVDGQWWSSDLPARDDRGLRQWRGRPAPSDTPVAVGGERVRRGSGGVRRSAVPAAGREAGGGLRRLNQRVPTALPLLAWVAVVPVASWLFGPDGADWWGAFLATVGAFNLGSTWTQSTRPLLRVVPDGLWQTGGLLDEHVPWSRVVRTVADDDALVVRLVDDALLLPVRADGTGPALVAGTRAPDEALRLLEDARMWAVAVLPQTIDHTRRRGAAPGRRRLSVSVVGGVAWGAAVLVPAVLALT</sequence>